<dbReference type="AlphaFoldDB" id="A0A6V8LPZ5"/>
<keyword evidence="2" id="KW-0548">Nucleotidyltransferase</keyword>
<keyword evidence="3" id="KW-1185">Reference proteome</keyword>
<dbReference type="EMBL" id="BLTE01000001">
    <property type="protein sequence ID" value="GFK92189.1"/>
    <property type="molecule type" value="Genomic_DNA"/>
</dbReference>
<accession>A0A6V8LPZ5</accession>
<dbReference type="EC" id="2.7.7.76" evidence="2"/>
<dbReference type="Pfam" id="PF01966">
    <property type="entry name" value="HD"/>
    <property type="match status" value="1"/>
</dbReference>
<dbReference type="CDD" id="cd00077">
    <property type="entry name" value="HDc"/>
    <property type="match status" value="1"/>
</dbReference>
<dbReference type="Gene3D" id="3.90.550.10">
    <property type="entry name" value="Spore Coat Polysaccharide Biosynthesis Protein SpsA, Chain A"/>
    <property type="match status" value="1"/>
</dbReference>
<dbReference type="Proteomes" id="UP000494245">
    <property type="component" value="Unassembled WGS sequence"/>
</dbReference>
<reference evidence="2 3" key="1">
    <citation type="submission" date="2020-04" db="EMBL/GenBank/DDBJ databases">
        <authorList>
            <consortium name="Desulfovibrio sp. FSS-1 genome sequencing consortium"/>
            <person name="Shimoshige H."/>
            <person name="Kobayashi H."/>
            <person name="Maekawa T."/>
        </authorList>
    </citation>
    <scope>NUCLEOTIDE SEQUENCE [LARGE SCALE GENOMIC DNA]</scope>
    <source>
        <strain evidence="2 3">SIID29052-01</strain>
    </source>
</reference>
<dbReference type="RefSeq" id="WP_173080098.1">
    <property type="nucleotide sequence ID" value="NZ_BLTE01000001.1"/>
</dbReference>
<sequence length="395" mass="41569">MTTVLPQAPRVAAVILAAGLSSRMEGGFKPLMPLGGATVLERAAVLLHQCGAEHALVVAGNRACEVNAEAQRLGLACVENPDFLEGMFSSVRAGLAALPGGFDAVLVLPVDIPLVRPATVRLLLASWRGQAVAYPTFAGERGHPPLLAARTVPSVLAWDGNRGLRGALEAVEMLEPALETPCADANILFDLDTPEDYREAALRAARLSRPGTAEALALLALHGVPERGLAHARAVARVAVALADALNARRVLSGALPPLDTELIESAALLHDIAKGRPGHEALGGRILDAAGFPEAARIVEAHRDLSLPEEAPLTGREVVYLADKLARGAQLVEVSRRFQEKLDRFGADPEAFRAISGRRDRALSMLARVEREAGWPVAEILRRAGLPAPVGGGA</sequence>
<dbReference type="PANTHER" id="PTHR43777:SF1">
    <property type="entry name" value="MOLYBDENUM COFACTOR CYTIDYLYLTRANSFERASE"/>
    <property type="match status" value="1"/>
</dbReference>
<name>A0A6V8LPZ5_9BACT</name>
<dbReference type="InterPro" id="IPR054703">
    <property type="entry name" value="Mop-rel"/>
</dbReference>
<dbReference type="SUPFAM" id="SSF109604">
    <property type="entry name" value="HD-domain/PDEase-like"/>
    <property type="match status" value="1"/>
</dbReference>
<dbReference type="PANTHER" id="PTHR43777">
    <property type="entry name" value="MOLYBDENUM COFACTOR CYTIDYLYLTRANSFERASE"/>
    <property type="match status" value="1"/>
</dbReference>
<dbReference type="CDD" id="cd04182">
    <property type="entry name" value="GT_2_like_f"/>
    <property type="match status" value="1"/>
</dbReference>
<dbReference type="Pfam" id="PF12804">
    <property type="entry name" value="NTP_transf_3"/>
    <property type="match status" value="1"/>
</dbReference>
<dbReference type="GO" id="GO:0061602">
    <property type="term" value="F:molybdenum cofactor cytidylyltransferase activity"/>
    <property type="evidence" value="ECO:0007669"/>
    <property type="project" value="UniProtKB-EC"/>
</dbReference>
<keyword evidence="2" id="KW-0808">Transferase</keyword>
<organism evidence="2 3">
    <name type="scientific">Fundidesulfovibrio magnetotacticus</name>
    <dbReference type="NCBI Taxonomy" id="2730080"/>
    <lineage>
        <taxon>Bacteria</taxon>
        <taxon>Pseudomonadati</taxon>
        <taxon>Thermodesulfobacteriota</taxon>
        <taxon>Desulfovibrionia</taxon>
        <taxon>Desulfovibrionales</taxon>
        <taxon>Desulfovibrionaceae</taxon>
        <taxon>Fundidesulfovibrio</taxon>
    </lineage>
</organism>
<evidence type="ECO:0000259" key="1">
    <source>
        <dbReference type="PROSITE" id="PS51831"/>
    </source>
</evidence>
<comment type="caution">
    <text evidence="2">The sequence shown here is derived from an EMBL/GenBank/DDBJ whole genome shotgun (WGS) entry which is preliminary data.</text>
</comment>
<dbReference type="NCBIfam" id="NF045665">
    <property type="entry name" value="NTPtran_DVU1551"/>
    <property type="match status" value="1"/>
</dbReference>
<evidence type="ECO:0000313" key="3">
    <source>
        <dbReference type="Proteomes" id="UP000494245"/>
    </source>
</evidence>
<dbReference type="InterPro" id="IPR003607">
    <property type="entry name" value="HD/PDEase_dom"/>
</dbReference>
<dbReference type="SUPFAM" id="SSF53448">
    <property type="entry name" value="Nucleotide-diphospho-sugar transferases"/>
    <property type="match status" value="1"/>
</dbReference>
<dbReference type="PROSITE" id="PS51831">
    <property type="entry name" value="HD"/>
    <property type="match status" value="1"/>
</dbReference>
<reference evidence="2 3" key="2">
    <citation type="submission" date="2020-05" db="EMBL/GenBank/DDBJ databases">
        <title>Draft genome sequence of Desulfovibrio sp. strainFSS-1.</title>
        <authorList>
            <person name="Shimoshige H."/>
            <person name="Kobayashi H."/>
            <person name="Maekawa T."/>
        </authorList>
    </citation>
    <scope>NUCLEOTIDE SEQUENCE [LARGE SCALE GENOMIC DNA]</scope>
    <source>
        <strain evidence="2 3">SIID29052-01</strain>
    </source>
</reference>
<feature type="domain" description="HD" evidence="1">
    <location>
        <begin position="228"/>
        <end position="329"/>
    </location>
</feature>
<dbReference type="InterPro" id="IPR006674">
    <property type="entry name" value="HD_domain"/>
</dbReference>
<proteinExistence type="predicted"/>
<evidence type="ECO:0000313" key="2">
    <source>
        <dbReference type="EMBL" id="GFK92189.1"/>
    </source>
</evidence>
<dbReference type="Gene3D" id="1.10.3210.10">
    <property type="entry name" value="Hypothetical protein af1432"/>
    <property type="match status" value="1"/>
</dbReference>
<dbReference type="InterPro" id="IPR029044">
    <property type="entry name" value="Nucleotide-diphossugar_trans"/>
</dbReference>
<protein>
    <submittedName>
        <fullName evidence="2">Molybdenum cofactor cytidylyltransferase</fullName>
        <ecNumber evidence="2">2.7.7.76</ecNumber>
    </submittedName>
</protein>
<gene>
    <name evidence="2" type="primary">mocA</name>
    <name evidence="2" type="ORF">NNJEOMEG_00010</name>
</gene>
<dbReference type="SMART" id="SM00471">
    <property type="entry name" value="HDc"/>
    <property type="match status" value="1"/>
</dbReference>
<dbReference type="InterPro" id="IPR025877">
    <property type="entry name" value="MobA-like_NTP_Trfase"/>
</dbReference>